<evidence type="ECO:0000313" key="2">
    <source>
        <dbReference type="EMBL" id="RKD27011.1"/>
    </source>
</evidence>
<dbReference type="GO" id="GO:0006508">
    <property type="term" value="P:proteolysis"/>
    <property type="evidence" value="ECO:0007669"/>
    <property type="project" value="UniProtKB-KW"/>
</dbReference>
<accession>A0A419SRF8</accession>
<keyword evidence="3" id="KW-1185">Reference proteome</keyword>
<keyword evidence="2" id="KW-0645">Protease</keyword>
<dbReference type="SUPFAM" id="SSF50494">
    <property type="entry name" value="Trypsin-like serine proteases"/>
    <property type="match status" value="1"/>
</dbReference>
<dbReference type="InterPro" id="IPR009003">
    <property type="entry name" value="Peptidase_S1_PA"/>
</dbReference>
<dbReference type="Gene3D" id="2.40.10.120">
    <property type="match status" value="1"/>
</dbReference>
<sequence length="238" mass="26111">MRRKPVYSTRFRSKTAACNHPGNYFVPIVEKAKHSVISIETKDKATNRQSEFLFSFLLPNSDQNTSATRSFGTGFITHPNGYILTSEHVVSQAKEIMVKLYSGEQRTAKIVWSDPKRDLAVLQIPTRRPLPPLPIGSSEESKVGEFVISVGNPMGLEHSVTKGIISAKNRPVRISSKLYEDIIQTDCAINPGNSGGPLINLNGEVVGMNAFIIKNNQGLGFAVGIDSIKQRVGKFLGK</sequence>
<proteinExistence type="predicted"/>
<dbReference type="OrthoDB" id="9758917at2"/>
<name>A0A419SRF8_9BACL</name>
<dbReference type="RefSeq" id="WP_120187830.1">
    <property type="nucleotide sequence ID" value="NZ_MCHY01000001.1"/>
</dbReference>
<evidence type="ECO:0000256" key="1">
    <source>
        <dbReference type="ARBA" id="ARBA00022825"/>
    </source>
</evidence>
<organism evidence="2 3">
    <name type="scientific">Ammoniphilus oxalaticus</name>
    <dbReference type="NCBI Taxonomy" id="66863"/>
    <lineage>
        <taxon>Bacteria</taxon>
        <taxon>Bacillati</taxon>
        <taxon>Bacillota</taxon>
        <taxon>Bacilli</taxon>
        <taxon>Bacillales</taxon>
        <taxon>Paenibacillaceae</taxon>
        <taxon>Aneurinibacillus group</taxon>
        <taxon>Ammoniphilus</taxon>
    </lineage>
</organism>
<dbReference type="EMBL" id="MCHY01000001">
    <property type="protein sequence ID" value="RKD27011.1"/>
    <property type="molecule type" value="Genomic_DNA"/>
</dbReference>
<dbReference type="AlphaFoldDB" id="A0A419SRF8"/>
<dbReference type="PRINTS" id="PR00834">
    <property type="entry name" value="PROTEASES2C"/>
</dbReference>
<dbReference type="PANTHER" id="PTHR22939:SF129">
    <property type="entry name" value="SERINE PROTEASE HTRA2, MITOCHONDRIAL"/>
    <property type="match status" value="1"/>
</dbReference>
<dbReference type="PANTHER" id="PTHR22939">
    <property type="entry name" value="SERINE PROTEASE FAMILY S1C HTRA-RELATED"/>
    <property type="match status" value="1"/>
</dbReference>
<keyword evidence="1" id="KW-0720">Serine protease</keyword>
<dbReference type="Proteomes" id="UP000284219">
    <property type="component" value="Unassembled WGS sequence"/>
</dbReference>
<reference evidence="2 3" key="1">
    <citation type="submission" date="2016-08" db="EMBL/GenBank/DDBJ databases">
        <title>Novel Firmicute Genomes.</title>
        <authorList>
            <person name="Poppleton D.I."/>
            <person name="Gribaldo S."/>
        </authorList>
    </citation>
    <scope>NUCLEOTIDE SEQUENCE [LARGE SCALE GENOMIC DNA]</scope>
    <source>
        <strain evidence="2 3">RAOx-1</strain>
    </source>
</reference>
<gene>
    <name evidence="2" type="ORF">BEP19_00085</name>
</gene>
<protein>
    <submittedName>
        <fullName evidence="2">Serine protease</fullName>
    </submittedName>
</protein>
<comment type="caution">
    <text evidence="2">The sequence shown here is derived from an EMBL/GenBank/DDBJ whole genome shotgun (WGS) entry which is preliminary data.</text>
</comment>
<dbReference type="GO" id="GO:0004252">
    <property type="term" value="F:serine-type endopeptidase activity"/>
    <property type="evidence" value="ECO:0007669"/>
    <property type="project" value="InterPro"/>
</dbReference>
<evidence type="ECO:0000313" key="3">
    <source>
        <dbReference type="Proteomes" id="UP000284219"/>
    </source>
</evidence>
<dbReference type="Pfam" id="PF13365">
    <property type="entry name" value="Trypsin_2"/>
    <property type="match status" value="1"/>
</dbReference>
<dbReference type="InterPro" id="IPR001940">
    <property type="entry name" value="Peptidase_S1C"/>
</dbReference>
<keyword evidence="1" id="KW-0378">Hydrolase</keyword>